<dbReference type="EMBL" id="VSWC01000157">
    <property type="protein sequence ID" value="KAA1074579.1"/>
    <property type="molecule type" value="Genomic_DNA"/>
</dbReference>
<dbReference type="Proteomes" id="UP000324748">
    <property type="component" value="Unassembled WGS sequence"/>
</dbReference>
<dbReference type="AlphaFoldDB" id="A0A5B0MEE5"/>
<feature type="compositionally biased region" description="Polar residues" evidence="1">
    <location>
        <begin position="168"/>
        <end position="191"/>
    </location>
</feature>
<evidence type="ECO:0000313" key="3">
    <source>
        <dbReference type="Proteomes" id="UP000324748"/>
    </source>
</evidence>
<feature type="region of interest" description="Disordered" evidence="1">
    <location>
        <begin position="215"/>
        <end position="239"/>
    </location>
</feature>
<organism evidence="2 3">
    <name type="scientific">Puccinia graminis f. sp. tritici</name>
    <dbReference type="NCBI Taxonomy" id="56615"/>
    <lineage>
        <taxon>Eukaryota</taxon>
        <taxon>Fungi</taxon>
        <taxon>Dikarya</taxon>
        <taxon>Basidiomycota</taxon>
        <taxon>Pucciniomycotina</taxon>
        <taxon>Pucciniomycetes</taxon>
        <taxon>Pucciniales</taxon>
        <taxon>Pucciniaceae</taxon>
        <taxon>Puccinia</taxon>
    </lineage>
</organism>
<name>A0A5B0MEE5_PUCGR</name>
<protein>
    <submittedName>
        <fullName evidence="2">Uncharacterized protein</fullName>
    </submittedName>
</protein>
<evidence type="ECO:0000256" key="1">
    <source>
        <dbReference type="SAM" id="MobiDB-lite"/>
    </source>
</evidence>
<feature type="region of interest" description="Disordered" evidence="1">
    <location>
        <begin position="168"/>
        <end position="195"/>
    </location>
</feature>
<sequence>MSTRSHRPALVKAQDLKGAPRGQYSSKVSSTSSSASPVGEVVSGILPSNDEDMKVVAISKASELQDDLTDKINSQDFKTLFGGWDPKAECQEYLKGLTGRTYKRGKGIPVTPTPDPEMQVDPLTNMPTTHQNMSQPYQPEYAPQQEYQYPQNYQNYLTAGQYWNQPSQYHPQPVMNTGPGQSHQGETNNRPPSAGNCNCNCNRNANWRNQEYRAPNNFRPMSTNGRCQRTNSQTAGENRRVAYQRSIHQEMI</sequence>
<evidence type="ECO:0000313" key="2">
    <source>
        <dbReference type="EMBL" id="KAA1074579.1"/>
    </source>
</evidence>
<feature type="compositionally biased region" description="Polar residues" evidence="1">
    <location>
        <begin position="219"/>
        <end position="236"/>
    </location>
</feature>
<keyword evidence="3" id="KW-1185">Reference proteome</keyword>
<reference evidence="2 3" key="1">
    <citation type="submission" date="2019-05" db="EMBL/GenBank/DDBJ databases">
        <title>Emergence of the Ug99 lineage of the wheat stem rust pathogen through somatic hybridization.</title>
        <authorList>
            <person name="Li F."/>
            <person name="Upadhyaya N.M."/>
            <person name="Sperschneider J."/>
            <person name="Matny O."/>
            <person name="Nguyen-Phuc H."/>
            <person name="Mago R."/>
            <person name="Raley C."/>
            <person name="Miller M.E."/>
            <person name="Silverstein K.A.T."/>
            <person name="Henningsen E."/>
            <person name="Hirsch C.D."/>
            <person name="Visser B."/>
            <person name="Pretorius Z.A."/>
            <person name="Steffenson B.J."/>
            <person name="Schwessinger B."/>
            <person name="Dodds P.N."/>
            <person name="Figueroa M."/>
        </authorList>
    </citation>
    <scope>NUCLEOTIDE SEQUENCE [LARGE SCALE GENOMIC DNA]</scope>
    <source>
        <strain evidence="2">21-0</strain>
    </source>
</reference>
<feature type="region of interest" description="Disordered" evidence="1">
    <location>
        <begin position="1"/>
        <end position="45"/>
    </location>
</feature>
<dbReference type="OrthoDB" id="10450809at2759"/>
<feature type="compositionally biased region" description="Low complexity" evidence="1">
    <location>
        <begin position="25"/>
        <end position="36"/>
    </location>
</feature>
<accession>A0A5B0MEE5</accession>
<proteinExistence type="predicted"/>
<gene>
    <name evidence="2" type="ORF">PGT21_011071</name>
</gene>
<comment type="caution">
    <text evidence="2">The sequence shown here is derived from an EMBL/GenBank/DDBJ whole genome shotgun (WGS) entry which is preliminary data.</text>
</comment>